<feature type="region of interest" description="Disordered" evidence="1">
    <location>
        <begin position="238"/>
        <end position="263"/>
    </location>
</feature>
<accession>A0AAD7I7G4</accession>
<feature type="compositionally biased region" description="Basic and acidic residues" evidence="1">
    <location>
        <begin position="297"/>
        <end position="312"/>
    </location>
</feature>
<sequence>MYALLPLAALATDVEHVDPGENMKVSKGKRSREAEDGEEKRGREGGNKRKERKLPVEGVDSEEGQARADALPASLEHPDNPDIEDATATAPAPSSLPAPRNAAADNQPRSPLLAHAHPRRLDHRVTHVHIDASAFSHRFPNARAVRPRMGALMHTIPQKPAAPSSRTHSLPLSELEHTPDRLHSPSASALRVGPLLAQTADDTAGSARTTPAPNARCHSARLYPLAIALRLLHAPRRAHRPTRSTRPHHYLPPPQPLPSRHLGSPAIARRLAPQASPPRQRPLVIAHHRIDRMEGMNEEGMDARAPPRESRGTLRPRRARARPQQVLRTPCGCQQLHIRRLHLVKVTKRSIPAVRPSRLRPQKRPLPCSHPPQIACKVIRKEGTKE</sequence>
<feature type="compositionally biased region" description="Basic and acidic residues" evidence="1">
    <location>
        <begin position="31"/>
        <end position="48"/>
    </location>
</feature>
<dbReference type="Proteomes" id="UP001215598">
    <property type="component" value="Unassembled WGS sequence"/>
</dbReference>
<proteinExistence type="predicted"/>
<feature type="region of interest" description="Disordered" evidence="1">
    <location>
        <begin position="297"/>
        <end position="326"/>
    </location>
</feature>
<keyword evidence="3" id="KW-1185">Reference proteome</keyword>
<feature type="region of interest" description="Disordered" evidence="1">
    <location>
        <begin position="14"/>
        <end position="108"/>
    </location>
</feature>
<feature type="compositionally biased region" description="Basic residues" evidence="1">
    <location>
        <begin position="238"/>
        <end position="249"/>
    </location>
</feature>
<comment type="caution">
    <text evidence="2">The sequence shown here is derived from an EMBL/GenBank/DDBJ whole genome shotgun (WGS) entry which is preliminary data.</text>
</comment>
<dbReference type="AlphaFoldDB" id="A0AAD7I7G4"/>
<gene>
    <name evidence="2" type="ORF">B0H16DRAFT_1730942</name>
</gene>
<feature type="region of interest" description="Disordered" evidence="1">
    <location>
        <begin position="157"/>
        <end position="186"/>
    </location>
</feature>
<feature type="compositionally biased region" description="Low complexity" evidence="1">
    <location>
        <begin position="86"/>
        <end position="104"/>
    </location>
</feature>
<dbReference type="EMBL" id="JARKIB010000123">
    <property type="protein sequence ID" value="KAJ7736100.1"/>
    <property type="molecule type" value="Genomic_DNA"/>
</dbReference>
<reference evidence="2" key="1">
    <citation type="submission" date="2023-03" db="EMBL/GenBank/DDBJ databases">
        <title>Massive genome expansion in bonnet fungi (Mycena s.s.) driven by repeated elements and novel gene families across ecological guilds.</title>
        <authorList>
            <consortium name="Lawrence Berkeley National Laboratory"/>
            <person name="Harder C.B."/>
            <person name="Miyauchi S."/>
            <person name="Viragh M."/>
            <person name="Kuo A."/>
            <person name="Thoen E."/>
            <person name="Andreopoulos B."/>
            <person name="Lu D."/>
            <person name="Skrede I."/>
            <person name="Drula E."/>
            <person name="Henrissat B."/>
            <person name="Morin E."/>
            <person name="Kohler A."/>
            <person name="Barry K."/>
            <person name="LaButti K."/>
            <person name="Morin E."/>
            <person name="Salamov A."/>
            <person name="Lipzen A."/>
            <person name="Mereny Z."/>
            <person name="Hegedus B."/>
            <person name="Baldrian P."/>
            <person name="Stursova M."/>
            <person name="Weitz H."/>
            <person name="Taylor A."/>
            <person name="Grigoriev I.V."/>
            <person name="Nagy L.G."/>
            <person name="Martin F."/>
            <person name="Kauserud H."/>
        </authorList>
    </citation>
    <scope>NUCLEOTIDE SEQUENCE</scope>
    <source>
        <strain evidence="2">CBHHK182m</strain>
    </source>
</reference>
<evidence type="ECO:0000313" key="2">
    <source>
        <dbReference type="EMBL" id="KAJ7736100.1"/>
    </source>
</evidence>
<organism evidence="2 3">
    <name type="scientific">Mycena metata</name>
    <dbReference type="NCBI Taxonomy" id="1033252"/>
    <lineage>
        <taxon>Eukaryota</taxon>
        <taxon>Fungi</taxon>
        <taxon>Dikarya</taxon>
        <taxon>Basidiomycota</taxon>
        <taxon>Agaricomycotina</taxon>
        <taxon>Agaricomycetes</taxon>
        <taxon>Agaricomycetidae</taxon>
        <taxon>Agaricales</taxon>
        <taxon>Marasmiineae</taxon>
        <taxon>Mycenaceae</taxon>
        <taxon>Mycena</taxon>
    </lineage>
</organism>
<feature type="compositionally biased region" description="Basic and acidic residues" evidence="1">
    <location>
        <begin position="174"/>
        <end position="183"/>
    </location>
</feature>
<protein>
    <submittedName>
        <fullName evidence="2">Uncharacterized protein</fullName>
    </submittedName>
</protein>
<evidence type="ECO:0000313" key="3">
    <source>
        <dbReference type="Proteomes" id="UP001215598"/>
    </source>
</evidence>
<evidence type="ECO:0000256" key="1">
    <source>
        <dbReference type="SAM" id="MobiDB-lite"/>
    </source>
</evidence>
<name>A0AAD7I7G4_9AGAR</name>